<dbReference type="InterPro" id="IPR036390">
    <property type="entry name" value="WH_DNA-bd_sf"/>
</dbReference>
<evidence type="ECO:0000256" key="3">
    <source>
        <dbReference type="ARBA" id="ARBA00023163"/>
    </source>
</evidence>
<dbReference type="PROSITE" id="PS50995">
    <property type="entry name" value="HTH_MARR_2"/>
    <property type="match status" value="1"/>
</dbReference>
<evidence type="ECO:0000313" key="5">
    <source>
        <dbReference type="EMBL" id="GHA02825.1"/>
    </source>
</evidence>
<name>A0A918RKH8_9SPHN</name>
<gene>
    <name evidence="5" type="ORF">GCM10011617_24590</name>
</gene>
<evidence type="ECO:0000256" key="1">
    <source>
        <dbReference type="ARBA" id="ARBA00023015"/>
    </source>
</evidence>
<dbReference type="InterPro" id="IPR000835">
    <property type="entry name" value="HTH_MarR-typ"/>
</dbReference>
<evidence type="ECO:0000256" key="2">
    <source>
        <dbReference type="ARBA" id="ARBA00023125"/>
    </source>
</evidence>
<reference evidence="5" key="2">
    <citation type="submission" date="2020-09" db="EMBL/GenBank/DDBJ databases">
        <authorList>
            <person name="Sun Q."/>
            <person name="Kim S."/>
        </authorList>
    </citation>
    <scope>NUCLEOTIDE SEQUENCE</scope>
    <source>
        <strain evidence="5">KCTC 32422</strain>
    </source>
</reference>
<dbReference type="GO" id="GO:0003700">
    <property type="term" value="F:DNA-binding transcription factor activity"/>
    <property type="evidence" value="ECO:0007669"/>
    <property type="project" value="InterPro"/>
</dbReference>
<sequence length="167" mass="17854">MDAATHPEPAVPADSGHAQFDLLIRLLKLGSFINGPMKDGVCDPSGVSQIELKVLMALAGEGDLAGHDLVEIMGVPAMNVSRALAALRSRGWIEDTTDPENRRRKPVRLTIAGTDAYQALLPSVATVANAVLGGLTPRQQREFAAISDKLIAAMTDWIRSHHEGVKL</sequence>
<dbReference type="PANTHER" id="PTHR42756">
    <property type="entry name" value="TRANSCRIPTIONAL REGULATOR, MARR"/>
    <property type="match status" value="1"/>
</dbReference>
<reference evidence="5" key="1">
    <citation type="journal article" date="2014" name="Int. J. Syst. Evol. Microbiol.">
        <title>Complete genome sequence of Corynebacterium casei LMG S-19264T (=DSM 44701T), isolated from a smear-ripened cheese.</title>
        <authorList>
            <consortium name="US DOE Joint Genome Institute (JGI-PGF)"/>
            <person name="Walter F."/>
            <person name="Albersmeier A."/>
            <person name="Kalinowski J."/>
            <person name="Ruckert C."/>
        </authorList>
    </citation>
    <scope>NUCLEOTIDE SEQUENCE</scope>
    <source>
        <strain evidence="5">KCTC 32422</strain>
    </source>
</reference>
<dbReference type="AlphaFoldDB" id="A0A918RKH8"/>
<dbReference type="Pfam" id="PF12802">
    <property type="entry name" value="MarR_2"/>
    <property type="match status" value="1"/>
</dbReference>
<dbReference type="EMBL" id="BMZD01000006">
    <property type="protein sequence ID" value="GHA02825.1"/>
    <property type="molecule type" value="Genomic_DNA"/>
</dbReference>
<dbReference type="Proteomes" id="UP000634139">
    <property type="component" value="Unassembled WGS sequence"/>
</dbReference>
<dbReference type="InterPro" id="IPR036388">
    <property type="entry name" value="WH-like_DNA-bd_sf"/>
</dbReference>
<feature type="domain" description="HTH marR-type" evidence="4">
    <location>
        <begin position="19"/>
        <end position="152"/>
    </location>
</feature>
<keyword evidence="6" id="KW-1185">Reference proteome</keyword>
<accession>A0A918RKH8</accession>
<dbReference type="SMART" id="SM00347">
    <property type="entry name" value="HTH_MARR"/>
    <property type="match status" value="1"/>
</dbReference>
<dbReference type="SUPFAM" id="SSF46785">
    <property type="entry name" value="Winged helix' DNA-binding domain"/>
    <property type="match status" value="1"/>
</dbReference>
<dbReference type="GO" id="GO:0003677">
    <property type="term" value="F:DNA binding"/>
    <property type="evidence" value="ECO:0007669"/>
    <property type="project" value="UniProtKB-KW"/>
</dbReference>
<keyword evidence="1" id="KW-0805">Transcription regulation</keyword>
<evidence type="ECO:0000259" key="4">
    <source>
        <dbReference type="PROSITE" id="PS50995"/>
    </source>
</evidence>
<protein>
    <recommendedName>
        <fullName evidence="4">HTH marR-type domain-containing protein</fullName>
    </recommendedName>
</protein>
<organism evidence="5 6">
    <name type="scientific">Novosphingobium arvoryzae</name>
    <dbReference type="NCBI Taxonomy" id="1256514"/>
    <lineage>
        <taxon>Bacteria</taxon>
        <taxon>Pseudomonadati</taxon>
        <taxon>Pseudomonadota</taxon>
        <taxon>Alphaproteobacteria</taxon>
        <taxon>Sphingomonadales</taxon>
        <taxon>Sphingomonadaceae</taxon>
        <taxon>Novosphingobium</taxon>
    </lineage>
</organism>
<proteinExistence type="predicted"/>
<dbReference type="RefSeq" id="WP_189541987.1">
    <property type="nucleotide sequence ID" value="NZ_BMZD01000006.1"/>
</dbReference>
<evidence type="ECO:0000313" key="6">
    <source>
        <dbReference type="Proteomes" id="UP000634139"/>
    </source>
</evidence>
<comment type="caution">
    <text evidence="5">The sequence shown here is derived from an EMBL/GenBank/DDBJ whole genome shotgun (WGS) entry which is preliminary data.</text>
</comment>
<dbReference type="PANTHER" id="PTHR42756:SF1">
    <property type="entry name" value="TRANSCRIPTIONAL REPRESSOR OF EMRAB OPERON"/>
    <property type="match status" value="1"/>
</dbReference>
<keyword evidence="2" id="KW-0238">DNA-binding</keyword>
<keyword evidence="3" id="KW-0804">Transcription</keyword>
<dbReference type="Gene3D" id="1.10.10.10">
    <property type="entry name" value="Winged helix-like DNA-binding domain superfamily/Winged helix DNA-binding domain"/>
    <property type="match status" value="1"/>
</dbReference>